<dbReference type="PROSITE" id="PS50112">
    <property type="entry name" value="PAS"/>
    <property type="match status" value="1"/>
</dbReference>
<dbReference type="InterPro" id="IPR005467">
    <property type="entry name" value="His_kinase_dom"/>
</dbReference>
<dbReference type="PROSITE" id="PS50109">
    <property type="entry name" value="HIS_KIN"/>
    <property type="match status" value="1"/>
</dbReference>
<dbReference type="CDD" id="cd00130">
    <property type="entry name" value="PAS"/>
    <property type="match status" value="1"/>
</dbReference>
<keyword evidence="10" id="KW-1133">Transmembrane helix</keyword>
<dbReference type="PANTHER" id="PTHR43065:SF42">
    <property type="entry name" value="TWO-COMPONENT SENSOR PPRA"/>
    <property type="match status" value="1"/>
</dbReference>
<dbReference type="EMBL" id="JDST02000078">
    <property type="protein sequence ID" value="KFB75646.1"/>
    <property type="molecule type" value="Genomic_DNA"/>
</dbReference>
<dbReference type="GO" id="GO:0000155">
    <property type="term" value="F:phosphorelay sensor kinase activity"/>
    <property type="evidence" value="ECO:0007669"/>
    <property type="project" value="InterPro"/>
</dbReference>
<evidence type="ECO:0000256" key="1">
    <source>
        <dbReference type="ARBA" id="ARBA00000085"/>
    </source>
</evidence>
<dbReference type="InterPro" id="IPR035965">
    <property type="entry name" value="PAS-like_dom_sf"/>
</dbReference>
<dbReference type="SUPFAM" id="SSF55785">
    <property type="entry name" value="PYP-like sensor domain (PAS domain)"/>
    <property type="match status" value="1"/>
</dbReference>
<name>A0A080M3M2_9PROT</name>
<evidence type="ECO:0000256" key="4">
    <source>
        <dbReference type="ARBA" id="ARBA00022553"/>
    </source>
</evidence>
<feature type="domain" description="HAMP" evidence="14">
    <location>
        <begin position="355"/>
        <end position="407"/>
    </location>
</feature>
<dbReference type="SUPFAM" id="SSF55874">
    <property type="entry name" value="ATPase domain of HSP90 chaperone/DNA topoisomerase II/histidine kinase"/>
    <property type="match status" value="1"/>
</dbReference>
<keyword evidence="9" id="KW-0902">Two-component regulatory system</keyword>
<evidence type="ECO:0000256" key="6">
    <source>
        <dbReference type="ARBA" id="ARBA00022741"/>
    </source>
</evidence>
<evidence type="ECO:0000256" key="5">
    <source>
        <dbReference type="ARBA" id="ARBA00022679"/>
    </source>
</evidence>
<dbReference type="PROSITE" id="PS50885">
    <property type="entry name" value="HAMP"/>
    <property type="match status" value="1"/>
</dbReference>
<sequence>MDPLRPNPFRAKDKTAWWRTISARIVLLFASLFLIVMILIQSVGLYGLQPAGVHGWIHQLTEEELHKLSAAADASKAGIETWIRERRNDLLVFAKQPGIVEHLRQFRTRDRTPATLRKANEDDSVAEYLALIHDTFGGYESILLIDARSGIVVAASESERIGTTAFDAATLPILTASGAEETLAINASEGRSRTILRIFRQVIDPRSDAVLGLFVVAIDLEGELRNHIDGMLSELRGTSGEVLLYDASGRFVLQPRYPLADGNGAAGAANIDESRIASLAVRGGEGQIAAPDYRGEPVLAAYRYVRMSPEVGWGLVVKKDESEVLEALREHNRTTILLTVAGIVAFLATAIFSARGITRPIRRLIWAARRIEAGDLSTRAGVRGNSEIADLAQTFNAMVERVSEWHEALDTQVRQQTRRILEQEGTLVAYSQATNDAIITIDENGQIVTWNPAAERTFGYSADEAIGRDLHRLLAPSQLVSKAESSFRNYIATGTGPTLNRVRELPALTRSGKTIAVELTVSPIQVDGKRRAIGTLRDITERKRFDNSMRVLGERLAVSAGEDYFRSLAAALAEAVGADSAMVGELLQDQPPQISTLGRMTQTGLAENCKMKLIGTPGEQTLVDGYLCFRDRVREVFPQDHDLTEGISAWAGQPLVDQTGRPIGLISAQWRESLADGFQPAAMLKLFASRAGAELERLLAQRELAHTLGMLEQRVAERTQELTRTNSDLETTVAILTEAKRELVESEKLASLGRLVAGVAHELNTPIGNSLTVSTSLSEKIDQFRRAIAGGTVRRSTLNELADDLDHGARLLASGLGQAAELIHGFKQVAVDQTSSQRRSFDLRTVIDEVMATLHPRLKKTTHRIVIVVDGEITLDSYPGPFGQIVTNLVENALVHAFDGLDNRTMRIAARQRGTTTVEIEVSDDGCGMSAEVRERVFDPFFTTRLGRGGSGLGMNIVYNIVTGILGGKIALQSVPGAGTTYLLTLPLTAPSNAVPAEKP</sequence>
<dbReference type="EC" id="2.7.13.3" evidence="3"/>
<dbReference type="InterPro" id="IPR003660">
    <property type="entry name" value="HAMP_dom"/>
</dbReference>
<keyword evidence="10" id="KW-0472">Membrane</keyword>
<dbReference type="GO" id="GO:0016020">
    <property type="term" value="C:membrane"/>
    <property type="evidence" value="ECO:0007669"/>
    <property type="project" value="UniProtKB-SubCell"/>
</dbReference>
<evidence type="ECO:0000256" key="3">
    <source>
        <dbReference type="ARBA" id="ARBA00012438"/>
    </source>
</evidence>
<dbReference type="InterPro" id="IPR003661">
    <property type="entry name" value="HisK_dim/P_dom"/>
</dbReference>
<keyword evidence="16" id="KW-1185">Reference proteome</keyword>
<dbReference type="Proteomes" id="UP000021315">
    <property type="component" value="Unassembled WGS sequence"/>
</dbReference>
<dbReference type="InterPro" id="IPR003594">
    <property type="entry name" value="HATPase_dom"/>
</dbReference>
<dbReference type="SMART" id="SM00091">
    <property type="entry name" value="PAS"/>
    <property type="match status" value="1"/>
</dbReference>
<dbReference type="GO" id="GO:0006355">
    <property type="term" value="P:regulation of DNA-templated transcription"/>
    <property type="evidence" value="ECO:0007669"/>
    <property type="project" value="InterPro"/>
</dbReference>
<dbReference type="PRINTS" id="PR00344">
    <property type="entry name" value="BCTRLSENSOR"/>
</dbReference>
<evidence type="ECO:0000256" key="10">
    <source>
        <dbReference type="SAM" id="Phobius"/>
    </source>
</evidence>
<reference evidence="15" key="1">
    <citation type="submission" date="2014-02" db="EMBL/GenBank/DDBJ databases">
        <title>Expanding our view of genomic diversity in Candidatus Accumulibacter clades.</title>
        <authorList>
            <person name="Skennerton C.T."/>
            <person name="Barr J.J."/>
            <person name="Slater F.R."/>
            <person name="Bond P.L."/>
            <person name="Tyson G.W."/>
        </authorList>
    </citation>
    <scope>NUCLEOTIDE SEQUENCE [LARGE SCALE GENOMIC DNA]</scope>
</reference>
<dbReference type="Gene3D" id="3.30.450.20">
    <property type="entry name" value="PAS domain"/>
    <property type="match status" value="1"/>
</dbReference>
<comment type="catalytic activity">
    <reaction evidence="1">
        <text>ATP + protein L-histidine = ADP + protein N-phospho-L-histidine.</text>
        <dbReference type="EC" id="2.7.13.3"/>
    </reaction>
</comment>
<dbReference type="PROSITE" id="PS50113">
    <property type="entry name" value="PAC"/>
    <property type="match status" value="1"/>
</dbReference>
<evidence type="ECO:0000256" key="7">
    <source>
        <dbReference type="ARBA" id="ARBA00022777"/>
    </source>
</evidence>
<evidence type="ECO:0000313" key="16">
    <source>
        <dbReference type="Proteomes" id="UP000021315"/>
    </source>
</evidence>
<feature type="domain" description="PAC" evidence="13">
    <location>
        <begin position="501"/>
        <end position="551"/>
    </location>
</feature>
<proteinExistence type="predicted"/>
<dbReference type="GO" id="GO:0005524">
    <property type="term" value="F:ATP binding"/>
    <property type="evidence" value="ECO:0007669"/>
    <property type="project" value="UniProtKB-KW"/>
</dbReference>
<keyword evidence="6" id="KW-0547">Nucleotide-binding</keyword>
<dbReference type="InterPro" id="IPR004358">
    <property type="entry name" value="Sig_transdc_His_kin-like_C"/>
</dbReference>
<dbReference type="RefSeq" id="WP_273704735.1">
    <property type="nucleotide sequence ID" value="NZ_JDST02000078.1"/>
</dbReference>
<organism evidence="15 16">
    <name type="scientific">Candidatus Accumulibacter cognatus</name>
    <dbReference type="NCBI Taxonomy" id="2954383"/>
    <lineage>
        <taxon>Bacteria</taxon>
        <taxon>Pseudomonadati</taxon>
        <taxon>Pseudomonadota</taxon>
        <taxon>Betaproteobacteria</taxon>
        <taxon>Candidatus Accumulibacter</taxon>
    </lineage>
</organism>
<dbReference type="Pfam" id="PF00672">
    <property type="entry name" value="HAMP"/>
    <property type="match status" value="1"/>
</dbReference>
<evidence type="ECO:0000259" key="11">
    <source>
        <dbReference type="PROSITE" id="PS50109"/>
    </source>
</evidence>
<dbReference type="Gene3D" id="6.10.340.10">
    <property type="match status" value="1"/>
</dbReference>
<dbReference type="CDD" id="cd00082">
    <property type="entry name" value="HisKA"/>
    <property type="match status" value="1"/>
</dbReference>
<dbReference type="Gene3D" id="3.30.565.10">
    <property type="entry name" value="Histidine kinase-like ATPase, C-terminal domain"/>
    <property type="match status" value="1"/>
</dbReference>
<dbReference type="SMART" id="SM00304">
    <property type="entry name" value="HAMP"/>
    <property type="match status" value="1"/>
</dbReference>
<evidence type="ECO:0000313" key="15">
    <source>
        <dbReference type="EMBL" id="KFB75646.1"/>
    </source>
</evidence>
<dbReference type="Pfam" id="PF02518">
    <property type="entry name" value="HATPase_c"/>
    <property type="match status" value="1"/>
</dbReference>
<evidence type="ECO:0000256" key="2">
    <source>
        <dbReference type="ARBA" id="ARBA00004370"/>
    </source>
</evidence>
<keyword evidence="10" id="KW-0812">Transmembrane</keyword>
<dbReference type="Gene3D" id="1.10.287.130">
    <property type="match status" value="1"/>
</dbReference>
<keyword evidence="8" id="KW-0067">ATP-binding</keyword>
<feature type="domain" description="PAS" evidence="12">
    <location>
        <begin position="423"/>
        <end position="494"/>
    </location>
</feature>
<evidence type="ECO:0000259" key="14">
    <source>
        <dbReference type="PROSITE" id="PS50885"/>
    </source>
</evidence>
<dbReference type="SUPFAM" id="SSF158472">
    <property type="entry name" value="HAMP domain-like"/>
    <property type="match status" value="1"/>
</dbReference>
<dbReference type="SUPFAM" id="SSF55781">
    <property type="entry name" value="GAF domain-like"/>
    <property type="match status" value="1"/>
</dbReference>
<gene>
    <name evidence="15" type="primary">zraS_3</name>
    <name evidence="15" type="ORF">AW06_003261</name>
</gene>
<dbReference type="InterPro" id="IPR013767">
    <property type="entry name" value="PAS_fold"/>
</dbReference>
<comment type="subcellular location">
    <subcellularLocation>
        <location evidence="2">Membrane</location>
    </subcellularLocation>
</comment>
<evidence type="ECO:0000256" key="9">
    <source>
        <dbReference type="ARBA" id="ARBA00023012"/>
    </source>
</evidence>
<dbReference type="STRING" id="1453999.AW06_003261"/>
<comment type="caution">
    <text evidence="15">The sequence shown here is derived from an EMBL/GenBank/DDBJ whole genome shotgun (WGS) entry which is preliminary data.</text>
</comment>
<keyword evidence="4" id="KW-0597">Phosphoprotein</keyword>
<keyword evidence="5 15" id="KW-0808">Transferase</keyword>
<dbReference type="NCBIfam" id="TIGR00229">
    <property type="entry name" value="sensory_box"/>
    <property type="match status" value="1"/>
</dbReference>
<feature type="domain" description="Histidine kinase" evidence="11">
    <location>
        <begin position="758"/>
        <end position="990"/>
    </location>
</feature>
<protein>
    <recommendedName>
        <fullName evidence="3">histidine kinase</fullName>
        <ecNumber evidence="3">2.7.13.3</ecNumber>
    </recommendedName>
</protein>
<evidence type="ECO:0000256" key="8">
    <source>
        <dbReference type="ARBA" id="ARBA00022840"/>
    </source>
</evidence>
<dbReference type="AlphaFoldDB" id="A0A080M3M2"/>
<dbReference type="InterPro" id="IPR000700">
    <property type="entry name" value="PAS-assoc_C"/>
</dbReference>
<feature type="transmembrane region" description="Helical" evidence="10">
    <location>
        <begin position="21"/>
        <end position="40"/>
    </location>
</feature>
<accession>A0A080M3M2</accession>
<dbReference type="InterPro" id="IPR000014">
    <property type="entry name" value="PAS"/>
</dbReference>
<evidence type="ECO:0000259" key="13">
    <source>
        <dbReference type="PROSITE" id="PS50113"/>
    </source>
</evidence>
<evidence type="ECO:0000259" key="12">
    <source>
        <dbReference type="PROSITE" id="PS50112"/>
    </source>
</evidence>
<keyword evidence="7" id="KW-0418">Kinase</keyword>
<dbReference type="CDD" id="cd06225">
    <property type="entry name" value="HAMP"/>
    <property type="match status" value="1"/>
</dbReference>
<dbReference type="SMART" id="SM00387">
    <property type="entry name" value="HATPase_c"/>
    <property type="match status" value="1"/>
</dbReference>
<dbReference type="InterPro" id="IPR036890">
    <property type="entry name" value="HATPase_C_sf"/>
</dbReference>
<dbReference type="Pfam" id="PF00989">
    <property type="entry name" value="PAS"/>
    <property type="match status" value="1"/>
</dbReference>
<dbReference type="PANTHER" id="PTHR43065">
    <property type="entry name" value="SENSOR HISTIDINE KINASE"/>
    <property type="match status" value="1"/>
</dbReference>